<reference evidence="1 2" key="1">
    <citation type="submission" date="2024-05" db="EMBL/GenBank/DDBJ databases">
        <authorList>
            <person name="Haq I."/>
            <person name="Ullah Z."/>
            <person name="Ahmad R."/>
            <person name="Li M."/>
            <person name="Tong Y."/>
        </authorList>
    </citation>
    <scope>NUCLEOTIDE SEQUENCE [LARGE SCALE GENOMIC DNA]</scope>
    <source>
        <strain evidence="1 2">16A2E</strain>
    </source>
</reference>
<evidence type="ECO:0000313" key="1">
    <source>
        <dbReference type="EMBL" id="MEN2767075.1"/>
    </source>
</evidence>
<evidence type="ECO:0000313" key="2">
    <source>
        <dbReference type="Proteomes" id="UP001444625"/>
    </source>
</evidence>
<keyword evidence="2" id="KW-1185">Reference proteome</keyword>
<dbReference type="EMBL" id="JBDIML010000002">
    <property type="protein sequence ID" value="MEN2767075.1"/>
    <property type="molecule type" value="Genomic_DNA"/>
</dbReference>
<dbReference type="Proteomes" id="UP001444625">
    <property type="component" value="Unassembled WGS sequence"/>
</dbReference>
<name>A0ABU9XFL7_9BACI</name>
<sequence>MIKSEKALAYDKYSVVEKPDVYINGKLINHTNVDSNNKVSDKRM</sequence>
<comment type="caution">
    <text evidence="1">The sequence shown here is derived from an EMBL/GenBank/DDBJ whole genome shotgun (WGS) entry which is preliminary data.</text>
</comment>
<proteinExistence type="predicted"/>
<protein>
    <submittedName>
        <fullName evidence="1">Uncharacterized protein</fullName>
    </submittedName>
</protein>
<gene>
    <name evidence="1" type="ORF">ABC228_07740</name>
</gene>
<accession>A0ABU9XFL7</accession>
<dbReference type="RefSeq" id="WP_345824535.1">
    <property type="nucleotide sequence ID" value="NZ_JBDIML010000002.1"/>
</dbReference>
<organism evidence="1 2">
    <name type="scientific">Ornithinibacillus xuwenensis</name>
    <dbReference type="NCBI Taxonomy" id="3144668"/>
    <lineage>
        <taxon>Bacteria</taxon>
        <taxon>Bacillati</taxon>
        <taxon>Bacillota</taxon>
        <taxon>Bacilli</taxon>
        <taxon>Bacillales</taxon>
        <taxon>Bacillaceae</taxon>
        <taxon>Ornithinibacillus</taxon>
    </lineage>
</organism>